<dbReference type="GO" id="GO:0004045">
    <property type="term" value="F:peptidyl-tRNA hydrolase activity"/>
    <property type="evidence" value="ECO:0007669"/>
    <property type="project" value="UniProtKB-EC"/>
</dbReference>
<gene>
    <name evidence="4" type="ORF">APZ42_025868</name>
</gene>
<keyword evidence="2 4" id="KW-0378">Hydrolase</keyword>
<evidence type="ECO:0000313" key="5">
    <source>
        <dbReference type="Proteomes" id="UP000076858"/>
    </source>
</evidence>
<accession>A0A0P5FGF1</accession>
<evidence type="ECO:0000256" key="2">
    <source>
        <dbReference type="ARBA" id="ARBA00022801"/>
    </source>
</evidence>
<dbReference type="InterPro" id="IPR042237">
    <property type="entry name" value="PTRHD1"/>
</dbReference>
<comment type="caution">
    <text evidence="4">The sequence shown here is derived from an EMBL/GenBank/DDBJ whole genome shotgun (WGS) entry which is preliminary data.</text>
</comment>
<dbReference type="PANTHER" id="PTHR46194:SF1">
    <property type="entry name" value="PEPTIDYL-TRNA HYDROLASE PTRHD1-RELATED"/>
    <property type="match status" value="1"/>
</dbReference>
<dbReference type="Gene3D" id="3.40.1490.10">
    <property type="entry name" value="Bit1"/>
    <property type="match status" value="1"/>
</dbReference>
<dbReference type="SUPFAM" id="SSF102462">
    <property type="entry name" value="Peptidyl-tRNA hydrolase II"/>
    <property type="match status" value="1"/>
</dbReference>
<dbReference type="AlphaFoldDB" id="A0A0P5FGF1"/>
<protein>
    <recommendedName>
        <fullName evidence="1">peptidyl-tRNA hydrolase</fullName>
        <ecNumber evidence="1">3.1.1.29</ecNumber>
    </recommendedName>
</protein>
<comment type="catalytic activity">
    <reaction evidence="3">
        <text>an N-acyl-L-alpha-aminoacyl-tRNA + H2O = an N-acyl-L-amino acid + a tRNA + H(+)</text>
        <dbReference type="Rhea" id="RHEA:54448"/>
        <dbReference type="Rhea" id="RHEA-COMP:10123"/>
        <dbReference type="Rhea" id="RHEA-COMP:13883"/>
        <dbReference type="ChEBI" id="CHEBI:15377"/>
        <dbReference type="ChEBI" id="CHEBI:15378"/>
        <dbReference type="ChEBI" id="CHEBI:59874"/>
        <dbReference type="ChEBI" id="CHEBI:78442"/>
        <dbReference type="ChEBI" id="CHEBI:138191"/>
        <dbReference type="EC" id="3.1.1.29"/>
    </reaction>
</comment>
<dbReference type="InterPro" id="IPR023476">
    <property type="entry name" value="Pep_tRNA_hydro_II_dom_sf"/>
</dbReference>
<dbReference type="CDD" id="cd02429">
    <property type="entry name" value="PTH2_like"/>
    <property type="match status" value="1"/>
</dbReference>
<organism evidence="4 5">
    <name type="scientific">Daphnia magna</name>
    <dbReference type="NCBI Taxonomy" id="35525"/>
    <lineage>
        <taxon>Eukaryota</taxon>
        <taxon>Metazoa</taxon>
        <taxon>Ecdysozoa</taxon>
        <taxon>Arthropoda</taxon>
        <taxon>Crustacea</taxon>
        <taxon>Branchiopoda</taxon>
        <taxon>Diplostraca</taxon>
        <taxon>Cladocera</taxon>
        <taxon>Anomopoda</taxon>
        <taxon>Daphniidae</taxon>
        <taxon>Daphnia</taxon>
    </lineage>
</organism>
<sequence length="121" mass="13754">MAACSLVQYVVIRSDLKTVLQWPLGALMAQACHACTAVTHLFYQDPNTQTYLADLDNMHKVVLEIADEPAIKELAEKLSEKKIDHKLWTEQPENIPTCLVTKPYPKAEIQSYFRHLKLCKG</sequence>
<dbReference type="OrthoDB" id="201213at2759"/>
<name>A0A0P5FGF1_9CRUS</name>
<dbReference type="PANTHER" id="PTHR46194">
    <property type="entry name" value="PEPTIDYL-TRNA HYDROLASE PTRHD1-RELATED"/>
    <property type="match status" value="1"/>
</dbReference>
<dbReference type="Pfam" id="PF01981">
    <property type="entry name" value="PTH2"/>
    <property type="match status" value="1"/>
</dbReference>
<dbReference type="InterPro" id="IPR002833">
    <property type="entry name" value="PTH2"/>
</dbReference>
<dbReference type="EMBL" id="LRGB01001969">
    <property type="protein sequence ID" value="KZS09821.1"/>
    <property type="molecule type" value="Genomic_DNA"/>
</dbReference>
<evidence type="ECO:0000256" key="3">
    <source>
        <dbReference type="ARBA" id="ARBA00048707"/>
    </source>
</evidence>
<keyword evidence="5" id="KW-1185">Reference proteome</keyword>
<proteinExistence type="predicted"/>
<dbReference type="Proteomes" id="UP000076858">
    <property type="component" value="Unassembled WGS sequence"/>
</dbReference>
<reference evidence="4 5" key="1">
    <citation type="submission" date="2016-03" db="EMBL/GenBank/DDBJ databases">
        <title>EvidentialGene: Evidence-directed Construction of Genes on Genomes.</title>
        <authorList>
            <person name="Gilbert D.G."/>
            <person name="Choi J.-H."/>
            <person name="Mockaitis K."/>
            <person name="Colbourne J."/>
            <person name="Pfrender M."/>
        </authorList>
    </citation>
    <scope>NUCLEOTIDE SEQUENCE [LARGE SCALE GENOMIC DNA]</scope>
    <source>
        <strain evidence="4 5">Xinb3</strain>
        <tissue evidence="4">Complete organism</tissue>
    </source>
</reference>
<evidence type="ECO:0000256" key="1">
    <source>
        <dbReference type="ARBA" id="ARBA00013260"/>
    </source>
</evidence>
<dbReference type="EC" id="3.1.1.29" evidence="1"/>
<evidence type="ECO:0000313" key="4">
    <source>
        <dbReference type="EMBL" id="KZS09821.1"/>
    </source>
</evidence>